<feature type="transmembrane region" description="Helical" evidence="1">
    <location>
        <begin position="144"/>
        <end position="163"/>
    </location>
</feature>
<keyword evidence="1" id="KW-1133">Transmembrane helix</keyword>
<name>A0AAI8YPI6_9PEZI</name>
<evidence type="ECO:0000313" key="4">
    <source>
        <dbReference type="Proteomes" id="UP001295740"/>
    </source>
</evidence>
<keyword evidence="2" id="KW-0732">Signal</keyword>
<dbReference type="AlphaFoldDB" id="A0AAI8YPI6"/>
<protein>
    <submittedName>
        <fullName evidence="3">Uu.00g052900.m01.CDS01</fullName>
    </submittedName>
</protein>
<keyword evidence="1" id="KW-0472">Membrane</keyword>
<feature type="chain" id="PRO_5042590658" evidence="2">
    <location>
        <begin position="27"/>
        <end position="164"/>
    </location>
</feature>
<evidence type="ECO:0000313" key="3">
    <source>
        <dbReference type="EMBL" id="CAJ2512275.1"/>
    </source>
</evidence>
<organism evidence="3 4">
    <name type="scientific">Anthostomella pinea</name>
    <dbReference type="NCBI Taxonomy" id="933095"/>
    <lineage>
        <taxon>Eukaryota</taxon>
        <taxon>Fungi</taxon>
        <taxon>Dikarya</taxon>
        <taxon>Ascomycota</taxon>
        <taxon>Pezizomycotina</taxon>
        <taxon>Sordariomycetes</taxon>
        <taxon>Xylariomycetidae</taxon>
        <taxon>Xylariales</taxon>
        <taxon>Xylariaceae</taxon>
        <taxon>Anthostomella</taxon>
    </lineage>
</organism>
<accession>A0AAI8YPI6</accession>
<comment type="caution">
    <text evidence="3">The sequence shown here is derived from an EMBL/GenBank/DDBJ whole genome shotgun (WGS) entry which is preliminary data.</text>
</comment>
<keyword evidence="4" id="KW-1185">Reference proteome</keyword>
<proteinExistence type="predicted"/>
<evidence type="ECO:0000256" key="1">
    <source>
        <dbReference type="SAM" id="Phobius"/>
    </source>
</evidence>
<evidence type="ECO:0000256" key="2">
    <source>
        <dbReference type="SAM" id="SignalP"/>
    </source>
</evidence>
<dbReference type="Proteomes" id="UP001295740">
    <property type="component" value="Unassembled WGS sequence"/>
</dbReference>
<reference evidence="3" key="1">
    <citation type="submission" date="2023-10" db="EMBL/GenBank/DDBJ databases">
        <authorList>
            <person name="Hackl T."/>
        </authorList>
    </citation>
    <scope>NUCLEOTIDE SEQUENCE</scope>
</reference>
<keyword evidence="1" id="KW-0812">Transmembrane</keyword>
<gene>
    <name evidence="3" type="ORF">KHLLAP_LOCUS12743</name>
</gene>
<feature type="signal peptide" evidence="2">
    <location>
        <begin position="1"/>
        <end position="26"/>
    </location>
</feature>
<sequence length="164" mass="17199">MARSMSLTPMTCLVFILSIFNVAAQAVDIDGVHELAPRQSPSADAASLPACQDYSRVANLSTIALNSTYRAAFLRSSPLGYNPASAILDTQSPKLTALMMDEALNKQCGNLSEVAMLGAAMNLSMNIVADLTITEAAGVDSGDIALPILSVAFILLFGGTWICL</sequence>
<dbReference type="EMBL" id="CAUWAG010000019">
    <property type="protein sequence ID" value="CAJ2512275.1"/>
    <property type="molecule type" value="Genomic_DNA"/>
</dbReference>